<dbReference type="AlphaFoldDB" id="A0A8E0S1Y3"/>
<keyword evidence="1" id="KW-0472">Membrane</keyword>
<dbReference type="OrthoDB" id="6243205at2759"/>
<keyword evidence="3" id="KW-1185">Reference proteome</keyword>
<reference evidence="2" key="1">
    <citation type="submission" date="2019-05" db="EMBL/GenBank/DDBJ databases">
        <title>Annotation for the trematode Fasciolopsis buski.</title>
        <authorList>
            <person name="Choi Y.-J."/>
        </authorList>
    </citation>
    <scope>NUCLEOTIDE SEQUENCE</scope>
    <source>
        <strain evidence="2">HT</strain>
        <tissue evidence="2">Whole worm</tissue>
    </source>
</reference>
<accession>A0A8E0S1Y3</accession>
<proteinExistence type="predicted"/>
<organism evidence="2 3">
    <name type="scientific">Fasciolopsis buskii</name>
    <dbReference type="NCBI Taxonomy" id="27845"/>
    <lineage>
        <taxon>Eukaryota</taxon>
        <taxon>Metazoa</taxon>
        <taxon>Spiralia</taxon>
        <taxon>Lophotrochozoa</taxon>
        <taxon>Platyhelminthes</taxon>
        <taxon>Trematoda</taxon>
        <taxon>Digenea</taxon>
        <taxon>Plagiorchiida</taxon>
        <taxon>Echinostomata</taxon>
        <taxon>Echinostomatoidea</taxon>
        <taxon>Fasciolidae</taxon>
        <taxon>Fasciolopsis</taxon>
    </lineage>
</organism>
<dbReference type="EMBL" id="LUCM01001374">
    <property type="protein sequence ID" value="KAA0199023.1"/>
    <property type="molecule type" value="Genomic_DNA"/>
</dbReference>
<dbReference type="Proteomes" id="UP000728185">
    <property type="component" value="Unassembled WGS sequence"/>
</dbReference>
<keyword evidence="1" id="KW-0812">Transmembrane</keyword>
<evidence type="ECO:0000313" key="2">
    <source>
        <dbReference type="EMBL" id="KAA0199023.1"/>
    </source>
</evidence>
<keyword evidence="1" id="KW-1133">Transmembrane helix</keyword>
<evidence type="ECO:0000313" key="3">
    <source>
        <dbReference type="Proteomes" id="UP000728185"/>
    </source>
</evidence>
<gene>
    <name evidence="2" type="ORF">FBUS_00362</name>
</gene>
<protein>
    <submittedName>
        <fullName evidence="2">Uncharacterized protein</fullName>
    </submittedName>
</protein>
<evidence type="ECO:0000256" key="1">
    <source>
        <dbReference type="SAM" id="Phobius"/>
    </source>
</evidence>
<comment type="caution">
    <text evidence="2">The sequence shown here is derived from an EMBL/GenBank/DDBJ whole genome shotgun (WGS) entry which is preliminary data.</text>
</comment>
<feature type="transmembrane region" description="Helical" evidence="1">
    <location>
        <begin position="26"/>
        <end position="48"/>
    </location>
</feature>
<name>A0A8E0S1Y3_9TREM</name>
<sequence>MYGSGDSVALPGPFVPVHVEDKRDSVWASLLLLFAVMQCVCGFVFPFCDAFALNNARTLFAINHKYYLEVGPLH</sequence>